<dbReference type="AlphaFoldDB" id="A0A067S586"/>
<keyword evidence="1" id="KW-1133">Transmembrane helix</keyword>
<dbReference type="EMBL" id="KL142429">
    <property type="protein sequence ID" value="KDR65990.1"/>
    <property type="molecule type" value="Genomic_DNA"/>
</dbReference>
<evidence type="ECO:0000313" key="3">
    <source>
        <dbReference type="Proteomes" id="UP000027222"/>
    </source>
</evidence>
<reference evidence="3" key="1">
    <citation type="journal article" date="2014" name="Proc. Natl. Acad. Sci. U.S.A.">
        <title>Extensive sampling of basidiomycete genomes demonstrates inadequacy of the white-rot/brown-rot paradigm for wood decay fungi.</title>
        <authorList>
            <person name="Riley R."/>
            <person name="Salamov A.A."/>
            <person name="Brown D.W."/>
            <person name="Nagy L.G."/>
            <person name="Floudas D."/>
            <person name="Held B.W."/>
            <person name="Levasseur A."/>
            <person name="Lombard V."/>
            <person name="Morin E."/>
            <person name="Otillar R."/>
            <person name="Lindquist E.A."/>
            <person name="Sun H."/>
            <person name="LaButti K.M."/>
            <person name="Schmutz J."/>
            <person name="Jabbour D."/>
            <person name="Luo H."/>
            <person name="Baker S.E."/>
            <person name="Pisabarro A.G."/>
            <person name="Walton J.D."/>
            <person name="Blanchette R.A."/>
            <person name="Henrissat B."/>
            <person name="Martin F."/>
            <person name="Cullen D."/>
            <person name="Hibbett D.S."/>
            <person name="Grigoriev I.V."/>
        </authorList>
    </citation>
    <scope>NUCLEOTIDE SEQUENCE [LARGE SCALE GENOMIC DNA]</scope>
    <source>
        <strain evidence="3">CBS 339.88</strain>
    </source>
</reference>
<dbReference type="HOGENOM" id="CLU_1551286_0_0_1"/>
<accession>A0A067S586</accession>
<feature type="transmembrane region" description="Helical" evidence="1">
    <location>
        <begin position="116"/>
        <end position="138"/>
    </location>
</feature>
<name>A0A067S586_GALM3</name>
<dbReference type="Proteomes" id="UP000027222">
    <property type="component" value="Unassembled WGS sequence"/>
</dbReference>
<feature type="transmembrane region" description="Helical" evidence="1">
    <location>
        <begin position="6"/>
        <end position="25"/>
    </location>
</feature>
<keyword evidence="1" id="KW-0472">Membrane</keyword>
<feature type="non-terminal residue" evidence="2">
    <location>
        <position position="1"/>
    </location>
</feature>
<evidence type="ECO:0000313" key="2">
    <source>
        <dbReference type="EMBL" id="KDR65990.1"/>
    </source>
</evidence>
<sequence length="173" mass="20182">TFFSLFSLGAIWLGVMVLCLCFVTITPRILVSWARRILLAIARLIRIQADTILPYYYIRFARPFRLIFRHIILHLVGLSFGVLGLATCFVLTLDLFEYLERLRLTTPEWLAISMSLIFEGVMIMVDLGAIIFTLRLMYSFVLPFISYRRSYSVKFYYSLFDGSFLSFLKSQII</sequence>
<feature type="transmembrane region" description="Helical" evidence="1">
    <location>
        <begin position="70"/>
        <end position="96"/>
    </location>
</feature>
<keyword evidence="1" id="KW-0812">Transmembrane</keyword>
<gene>
    <name evidence="2" type="ORF">GALMADRAFT_259916</name>
</gene>
<keyword evidence="3" id="KW-1185">Reference proteome</keyword>
<organism evidence="2 3">
    <name type="scientific">Galerina marginata (strain CBS 339.88)</name>
    <dbReference type="NCBI Taxonomy" id="685588"/>
    <lineage>
        <taxon>Eukaryota</taxon>
        <taxon>Fungi</taxon>
        <taxon>Dikarya</taxon>
        <taxon>Basidiomycota</taxon>
        <taxon>Agaricomycotina</taxon>
        <taxon>Agaricomycetes</taxon>
        <taxon>Agaricomycetidae</taxon>
        <taxon>Agaricales</taxon>
        <taxon>Agaricineae</taxon>
        <taxon>Strophariaceae</taxon>
        <taxon>Galerina</taxon>
    </lineage>
</organism>
<proteinExistence type="predicted"/>
<protein>
    <submittedName>
        <fullName evidence="2">Uncharacterized protein</fullName>
    </submittedName>
</protein>
<evidence type="ECO:0000256" key="1">
    <source>
        <dbReference type="SAM" id="Phobius"/>
    </source>
</evidence>